<feature type="chain" id="PRO_5041283059" evidence="1">
    <location>
        <begin position="19"/>
        <end position="166"/>
    </location>
</feature>
<dbReference type="Proteomes" id="UP001175271">
    <property type="component" value="Unassembled WGS sequence"/>
</dbReference>
<proteinExistence type="predicted"/>
<sequence>MITTLLNLMVTLLMKTENENTSSLNQAAQFTVIQLDCHVVIVHISSFVEKLHLRLAGYASETRSHQWHPSLSRDAMCCRDLILRLFQRYRASKELHFKIVQDMDSDKEEKNAVVKVAFMNSAVSEPINPMTALTNETAHSRVFSSCNERILDSLSTCKISCQAAEQ</sequence>
<evidence type="ECO:0000313" key="3">
    <source>
        <dbReference type="Proteomes" id="UP001175271"/>
    </source>
</evidence>
<accession>A0AA39LJ85</accession>
<evidence type="ECO:0000256" key="1">
    <source>
        <dbReference type="SAM" id="SignalP"/>
    </source>
</evidence>
<keyword evidence="1" id="KW-0732">Signal</keyword>
<keyword evidence="3" id="KW-1185">Reference proteome</keyword>
<dbReference type="AlphaFoldDB" id="A0AA39LJ85"/>
<organism evidence="2 3">
    <name type="scientific">Steinernema hermaphroditum</name>
    <dbReference type="NCBI Taxonomy" id="289476"/>
    <lineage>
        <taxon>Eukaryota</taxon>
        <taxon>Metazoa</taxon>
        <taxon>Ecdysozoa</taxon>
        <taxon>Nematoda</taxon>
        <taxon>Chromadorea</taxon>
        <taxon>Rhabditida</taxon>
        <taxon>Tylenchina</taxon>
        <taxon>Panagrolaimomorpha</taxon>
        <taxon>Strongyloidoidea</taxon>
        <taxon>Steinernematidae</taxon>
        <taxon>Steinernema</taxon>
    </lineage>
</organism>
<comment type="caution">
    <text evidence="2">The sequence shown here is derived from an EMBL/GenBank/DDBJ whole genome shotgun (WGS) entry which is preliminary data.</text>
</comment>
<gene>
    <name evidence="2" type="ORF">QR680_002884</name>
</gene>
<feature type="signal peptide" evidence="1">
    <location>
        <begin position="1"/>
        <end position="18"/>
    </location>
</feature>
<dbReference type="EMBL" id="JAUCMV010000005">
    <property type="protein sequence ID" value="KAK0399064.1"/>
    <property type="molecule type" value="Genomic_DNA"/>
</dbReference>
<name>A0AA39LJ85_9BILA</name>
<evidence type="ECO:0000313" key="2">
    <source>
        <dbReference type="EMBL" id="KAK0399064.1"/>
    </source>
</evidence>
<reference evidence="2" key="1">
    <citation type="submission" date="2023-06" db="EMBL/GenBank/DDBJ databases">
        <title>Genomic analysis of the entomopathogenic nematode Steinernema hermaphroditum.</title>
        <authorList>
            <person name="Schwarz E.M."/>
            <person name="Heppert J.K."/>
            <person name="Baniya A."/>
            <person name="Schwartz H.T."/>
            <person name="Tan C.-H."/>
            <person name="Antoshechkin I."/>
            <person name="Sternberg P.W."/>
            <person name="Goodrich-Blair H."/>
            <person name="Dillman A.R."/>
        </authorList>
    </citation>
    <scope>NUCLEOTIDE SEQUENCE</scope>
    <source>
        <strain evidence="2">PS9179</strain>
        <tissue evidence="2">Whole animal</tissue>
    </source>
</reference>
<protein>
    <submittedName>
        <fullName evidence="2">Uncharacterized protein</fullName>
    </submittedName>
</protein>